<organism evidence="2 3">
    <name type="scientific">Yersinia pseudotuberculosis serotype I (strain IP32953)</name>
    <dbReference type="NCBI Taxonomy" id="273123"/>
    <lineage>
        <taxon>Bacteria</taxon>
        <taxon>Pseudomonadati</taxon>
        <taxon>Pseudomonadota</taxon>
        <taxon>Gammaproteobacteria</taxon>
        <taxon>Enterobacterales</taxon>
        <taxon>Yersiniaceae</taxon>
        <taxon>Yersinia</taxon>
    </lineage>
</organism>
<keyword evidence="2" id="KW-0614">Plasmid</keyword>
<dbReference type="KEGG" id="yps:pYptb0022"/>
<sequence>MTGLTVELLHRYYRGPLCTNAHEKKPVKRGGQQATPANGSAPDGGASRQGFDCVVRV</sequence>
<dbReference type="AlphaFoldDB" id="Q663D2"/>
<gene>
    <name evidence="2" type="ordered locus">pYptb0022</name>
</gene>
<name>Q663D2_YERPS</name>
<proteinExistence type="predicted"/>
<evidence type="ECO:0000256" key="1">
    <source>
        <dbReference type="SAM" id="MobiDB-lite"/>
    </source>
</evidence>
<accession>Q663D2</accession>
<dbReference type="EMBL" id="BX936400">
    <property type="protein sequence ID" value="CAF25464.1"/>
    <property type="molecule type" value="Genomic_DNA"/>
</dbReference>
<evidence type="ECO:0000313" key="3">
    <source>
        <dbReference type="Proteomes" id="UP000001011"/>
    </source>
</evidence>
<reference evidence="2 3" key="1">
    <citation type="journal article" date="2004" name="Proc. Natl. Acad. Sci. U.S.A.">
        <title>Insights into the evolution of Yersinia pestis through whole-genome comparison with Yersinia pseudotuberculosis.</title>
        <authorList>
            <person name="Chain P.S.G."/>
            <person name="Carniel E."/>
            <person name="Larimer F.W."/>
            <person name="Lamerdin J."/>
            <person name="Stoutland P.O."/>
            <person name="Regala W.M."/>
            <person name="Georgescu A.M."/>
            <person name="Vergez L.M."/>
            <person name="Land M.L."/>
            <person name="Motin V.L."/>
            <person name="Brubaker R.R."/>
            <person name="Fowler J."/>
            <person name="Hinnebusch J."/>
            <person name="Marceau M."/>
            <person name="Medigue C."/>
            <person name="Simonet M."/>
            <person name="Chenal-Francisque V."/>
            <person name="Souza B."/>
            <person name="Dacheux D."/>
            <person name="Elliott J.M."/>
            <person name="Derbise A."/>
            <person name="Hauser L.J."/>
            <person name="Garcia E."/>
        </authorList>
    </citation>
    <scope>NUCLEOTIDE SEQUENCE [LARGE SCALE GENOMIC DNA]</scope>
    <source>
        <strain evidence="3">IP32953</strain>
        <plasmid evidence="3">Plasmid pYptb32953</plasmid>
    </source>
</reference>
<geneLocation type="plasmid" evidence="2 3">
    <name>pYptb32953</name>
</geneLocation>
<feature type="region of interest" description="Disordered" evidence="1">
    <location>
        <begin position="20"/>
        <end position="50"/>
    </location>
</feature>
<evidence type="ECO:0000313" key="2">
    <source>
        <dbReference type="EMBL" id="CAF25464.1"/>
    </source>
</evidence>
<protein>
    <submittedName>
        <fullName evidence="2">Uncharacterized protein</fullName>
    </submittedName>
</protein>
<dbReference type="Proteomes" id="UP000001011">
    <property type="component" value="Plasmid pYptb32953"/>
</dbReference>